<gene>
    <name evidence="1" type="ORF">HDC17874</name>
</gene>
<dbReference type="EMBL" id="BK003071">
    <property type="protein sequence ID" value="DAA03271.1"/>
    <property type="molecule type" value="Genomic_DNA"/>
</dbReference>
<dbReference type="ExpressionAtlas" id="Q6IIJ5">
    <property type="expression patterns" value="baseline and differential"/>
</dbReference>
<dbReference type="AlphaFoldDB" id="Q6IIJ5"/>
<organism evidence="1">
    <name type="scientific">Drosophila melanogaster</name>
    <name type="common">Fruit fly</name>
    <dbReference type="NCBI Taxonomy" id="7227"/>
    <lineage>
        <taxon>Eukaryota</taxon>
        <taxon>Metazoa</taxon>
        <taxon>Ecdysozoa</taxon>
        <taxon>Arthropoda</taxon>
        <taxon>Hexapoda</taxon>
        <taxon>Insecta</taxon>
        <taxon>Pterygota</taxon>
        <taxon>Neoptera</taxon>
        <taxon>Endopterygota</taxon>
        <taxon>Diptera</taxon>
        <taxon>Brachycera</taxon>
        <taxon>Muscomorpha</taxon>
        <taxon>Ephydroidea</taxon>
        <taxon>Drosophilidae</taxon>
        <taxon>Drosophila</taxon>
        <taxon>Sophophora</taxon>
    </lineage>
</organism>
<reference evidence="1" key="1">
    <citation type="journal article" date="2003" name="Genome Biol.">
        <title>An integrated gene annotation and transcriptional profiling approach towards the full gene content of the Drosophila genome.</title>
        <authorList>
            <person name="Hild M."/>
            <person name="Beckmann B."/>
            <person name="Haas S.A."/>
            <person name="Koch B."/>
            <person name="Solovyev V."/>
            <person name="Busold C."/>
            <person name="Fellenberg K."/>
            <person name="Boutros M."/>
            <person name="Vingron M."/>
            <person name="Sauer F."/>
            <person name="Hoheisel J.D."/>
            <person name="Paro R."/>
        </authorList>
    </citation>
    <scope>NUCLEOTIDE SEQUENCE</scope>
</reference>
<name>Q6IIJ5_DROME</name>
<accession>Q6IIJ5</accession>
<protein>
    <submittedName>
        <fullName evidence="1">HDC17874</fullName>
    </submittedName>
</protein>
<dbReference type="OrthoDB" id="7843968at2759"/>
<sequence>MDALMPSIIEFGGKRCNSSDILPPKAHALQKSDIRWSEMLCCFSAELPGNAYLPPLRHNQRLSEDIPQVDNGFLIDIEQDSLGRYAPIFVDYPGIQHLLRQQQEYALDLPFEDKQHNRKLDLSLENDSAANRRCSNLSQCSCGGEVNKVKAFGNGGKQWAWTAISVDKWPGAK</sequence>
<proteinExistence type="predicted"/>
<evidence type="ECO:0000313" key="1">
    <source>
        <dbReference type="EMBL" id="DAA03271.1"/>
    </source>
</evidence>
<dbReference type="VEuPathDB" id="VectorBase:FBgn0085367"/>